<dbReference type="eggNOG" id="COG3150">
    <property type="taxonomic scope" value="Bacteria"/>
</dbReference>
<dbReference type="InterPro" id="IPR029058">
    <property type="entry name" value="AB_hydrolase_fold"/>
</dbReference>
<dbReference type="ESTHER" id="psyar-q4fpw6">
    <property type="family name" value="abh_upf00227"/>
</dbReference>
<name>Q4FPW6_PSYA2</name>
<keyword evidence="2" id="KW-1185">Reference proteome</keyword>
<dbReference type="Gene3D" id="3.40.50.1820">
    <property type="entry name" value="alpha/beta hydrolase"/>
    <property type="match status" value="1"/>
</dbReference>
<proteinExistence type="predicted"/>
<protein>
    <recommendedName>
        <fullName evidence="3">Esterase</fullName>
    </recommendedName>
</protein>
<dbReference type="AlphaFoldDB" id="Q4FPW6"/>
<accession>Q4FPW6</accession>
<dbReference type="DNASU" id="3516072"/>
<dbReference type="SUPFAM" id="SSF53474">
    <property type="entry name" value="alpha/beta-Hydrolases"/>
    <property type="match status" value="1"/>
</dbReference>
<dbReference type="STRING" id="259536.Psyc_2095"/>
<evidence type="ECO:0008006" key="3">
    <source>
        <dbReference type="Google" id="ProtNLM"/>
    </source>
</evidence>
<dbReference type="InterPro" id="IPR008886">
    <property type="entry name" value="UPF0227/Esterase_YqiA"/>
</dbReference>
<sequence>MNIIYIHGLDSDANSTKGMVLEHYCQQYHPDINVVRLDFNKTPDQVFSQILSFIAGLKHNDNIEDEQFESSNTVLVGSSLGGYFSTLISNYTGCPALLLNPSTQPHVTLKRFANDLALKNDVKEEGLRSKIIHSTAGGWHISQADLQWFEEHQLLTVNYPNKVSVLIKEGDELLNPELSKIFYQEQGAMVTLQAGGDHRFSDFGEQLPKVIDMLQQLL</sequence>
<organism evidence="1 2">
    <name type="scientific">Psychrobacter arcticus (strain DSM 17307 / VKM B-2377 / 273-4)</name>
    <dbReference type="NCBI Taxonomy" id="259536"/>
    <lineage>
        <taxon>Bacteria</taxon>
        <taxon>Pseudomonadati</taxon>
        <taxon>Pseudomonadota</taxon>
        <taxon>Gammaproteobacteria</taxon>
        <taxon>Moraxellales</taxon>
        <taxon>Moraxellaceae</taxon>
        <taxon>Psychrobacter</taxon>
    </lineage>
</organism>
<dbReference type="Pfam" id="PF05728">
    <property type="entry name" value="UPF0227"/>
    <property type="match status" value="1"/>
</dbReference>
<evidence type="ECO:0000313" key="1">
    <source>
        <dbReference type="EMBL" id="AAZ19942.1"/>
    </source>
</evidence>
<reference evidence="1 2" key="1">
    <citation type="journal article" date="2010" name="Appl. Environ. Microbiol.">
        <title>The genome sequence of Psychrobacter arcticus 273-4, a psychroactive Siberian permafrost bacterium, reveals mechanisms for adaptation to low-temperature growth.</title>
        <authorList>
            <person name="Ayala-del-Rio H.L."/>
            <person name="Chain P.S."/>
            <person name="Grzymski J.J."/>
            <person name="Ponder M.A."/>
            <person name="Ivanova N."/>
            <person name="Bergholz P.W."/>
            <person name="Di Bartolo G."/>
            <person name="Hauser L."/>
            <person name="Land M."/>
            <person name="Bakermans C."/>
            <person name="Rodrigues D."/>
            <person name="Klappenbach J."/>
            <person name="Zarka D."/>
            <person name="Larimer F."/>
            <person name="Richardson P."/>
            <person name="Murray A."/>
            <person name="Thomashow M."/>
            <person name="Tiedje J.M."/>
        </authorList>
    </citation>
    <scope>NUCLEOTIDE SEQUENCE [LARGE SCALE GENOMIC DNA]</scope>
    <source>
        <strain evidence="2">DSM 17307 / VKM B-2377 / 273-4</strain>
    </source>
</reference>
<dbReference type="KEGG" id="par:Psyc_2095"/>
<dbReference type="EMBL" id="CP000082">
    <property type="protein sequence ID" value="AAZ19942.1"/>
    <property type="molecule type" value="Genomic_DNA"/>
</dbReference>
<evidence type="ECO:0000313" key="2">
    <source>
        <dbReference type="Proteomes" id="UP000000546"/>
    </source>
</evidence>
<dbReference type="HOGENOM" id="CLU_090996_2_0_6"/>
<dbReference type="SMR" id="Q4FPW6"/>
<dbReference type="RefSeq" id="WP_011281348.1">
    <property type="nucleotide sequence ID" value="NC_007204.1"/>
</dbReference>
<dbReference type="PANTHER" id="PTHR35602">
    <property type="entry name" value="ESTERASE YQIA-RELATED"/>
    <property type="match status" value="1"/>
</dbReference>
<dbReference type="OrthoDB" id="9814831at2"/>
<dbReference type="Proteomes" id="UP000000546">
    <property type="component" value="Chromosome"/>
</dbReference>
<dbReference type="PANTHER" id="PTHR35602:SF3">
    <property type="entry name" value="ESTERASE YQIA"/>
    <property type="match status" value="1"/>
</dbReference>
<gene>
    <name evidence="1" type="ordered locus">Psyc_2095</name>
</gene>